<dbReference type="InterPro" id="IPR000863">
    <property type="entry name" value="Sulfotransferase_dom"/>
</dbReference>
<accession>A0A813YL22</accession>
<comment type="caution">
    <text evidence="4">The sequence shown here is derived from an EMBL/GenBank/DDBJ whole genome shotgun (WGS) entry which is preliminary data.</text>
</comment>
<dbReference type="AlphaFoldDB" id="A0A813YL22"/>
<dbReference type="Pfam" id="PF00685">
    <property type="entry name" value="Sulfotransfer_1"/>
    <property type="match status" value="1"/>
</dbReference>
<organism evidence="4 5">
    <name type="scientific">Brachionus calyciflorus</name>
    <dbReference type="NCBI Taxonomy" id="104777"/>
    <lineage>
        <taxon>Eukaryota</taxon>
        <taxon>Metazoa</taxon>
        <taxon>Spiralia</taxon>
        <taxon>Gnathifera</taxon>
        <taxon>Rotifera</taxon>
        <taxon>Eurotatoria</taxon>
        <taxon>Monogononta</taxon>
        <taxon>Pseudotrocha</taxon>
        <taxon>Ploima</taxon>
        <taxon>Brachionidae</taxon>
        <taxon>Brachionus</taxon>
    </lineage>
</organism>
<name>A0A813YL22_9BILA</name>
<dbReference type="OrthoDB" id="205623at2759"/>
<evidence type="ECO:0000256" key="1">
    <source>
        <dbReference type="ARBA" id="ARBA00005771"/>
    </source>
</evidence>
<reference evidence="4" key="1">
    <citation type="submission" date="2021-02" db="EMBL/GenBank/DDBJ databases">
        <authorList>
            <person name="Nowell W R."/>
        </authorList>
    </citation>
    <scope>NUCLEOTIDE SEQUENCE</scope>
    <source>
        <strain evidence="4">Ploen Becks lab</strain>
    </source>
</reference>
<evidence type="ECO:0000256" key="2">
    <source>
        <dbReference type="ARBA" id="ARBA00022679"/>
    </source>
</evidence>
<evidence type="ECO:0000313" key="4">
    <source>
        <dbReference type="EMBL" id="CAF0885820.1"/>
    </source>
</evidence>
<dbReference type="EMBL" id="CAJNOC010001714">
    <property type="protein sequence ID" value="CAF0885820.1"/>
    <property type="molecule type" value="Genomic_DNA"/>
</dbReference>
<dbReference type="Proteomes" id="UP000663879">
    <property type="component" value="Unassembled WGS sequence"/>
</dbReference>
<dbReference type="GO" id="GO:0008146">
    <property type="term" value="F:sulfotransferase activity"/>
    <property type="evidence" value="ECO:0007669"/>
    <property type="project" value="InterPro"/>
</dbReference>
<dbReference type="SUPFAM" id="SSF52540">
    <property type="entry name" value="P-loop containing nucleoside triphosphate hydrolases"/>
    <property type="match status" value="1"/>
</dbReference>
<evidence type="ECO:0000313" key="5">
    <source>
        <dbReference type="Proteomes" id="UP000663879"/>
    </source>
</evidence>
<keyword evidence="5" id="KW-1185">Reference proteome</keyword>
<dbReference type="PANTHER" id="PTHR11783">
    <property type="entry name" value="SULFOTRANSFERASE SULT"/>
    <property type="match status" value="1"/>
</dbReference>
<dbReference type="Gene3D" id="3.40.50.300">
    <property type="entry name" value="P-loop containing nucleotide triphosphate hydrolases"/>
    <property type="match status" value="1"/>
</dbReference>
<keyword evidence="2" id="KW-0808">Transferase</keyword>
<protein>
    <recommendedName>
        <fullName evidence="3">Sulfotransferase domain-containing protein</fullName>
    </recommendedName>
</protein>
<dbReference type="InterPro" id="IPR027417">
    <property type="entry name" value="P-loop_NTPase"/>
</dbReference>
<evidence type="ECO:0000259" key="3">
    <source>
        <dbReference type="Pfam" id="PF00685"/>
    </source>
</evidence>
<feature type="domain" description="Sulfotransferase" evidence="3">
    <location>
        <begin position="41"/>
        <end position="278"/>
    </location>
</feature>
<sequence length="290" mass="34491">MVELERVILPGYNESLKIHNEILFPNFCNELLKIKDLKLRPDDTFVIGYPKSGTTWTEEIVWLIQNDLDFEKCSRQFHFERVPFLEKEPLNKIDLLPAPRVFKSHLTLDYLPDKIEQFCKIIYVMRNPKDMLVSYFNFMKSIKGIDYNGTLENIIEDFSQDKIVYGNWCDHVNQFYSNSNILFITYEDLLEKSFEIVKKIVEFLGKSYTDKEIERLIEVTSFKNMKSTSTQLSRFHSDETFKRIDFSLFFRKGEIGNWVSHFNDQMSSKVDDLIKHKINPNIEIRYLPSK</sequence>
<comment type="similarity">
    <text evidence="1">Belongs to the sulfotransferase 1 family.</text>
</comment>
<gene>
    <name evidence="4" type="ORF">OXX778_LOCUS10654</name>
</gene>
<proteinExistence type="inferred from homology"/>